<protein>
    <recommendedName>
        <fullName evidence="3">Right handed beta helix domain-containing protein</fullName>
    </recommendedName>
</protein>
<sequence length="1495" mass="165063">MHDVEAMYNYGRYDGGTIYIIRSRINVTDCIFQHSCTLGRGSAMCVADAEVAVTRSRMTDGNGYGGVGIAAGENTYLDLEDLYIAHNNGTAFGGGLYIYSGSFMALRNSYISENRLSINSKAAFTRGGGLYMTGYSTATVTDSLFENNLAGGGGGLAIGTDHPDVFIMNIRLVGCRAEEGGGLYLLPPFSSPRAVLSGLHFVKNQAQAGNNIYWVHTREVTNETEPLCLNCTADPATDNLLHTTAVVSAIYQDNQDVTNVGVVASSGDLFTPPMVFVSLDYYGSLANESGRSLSTVQVAIWDSTSTGWVGGRDIEPYYSGTGATFADFILHSTPGSTVKLKFSPSRTDWPLVNVTVKLRECVPGEQYMAEEETCKACPEDFVKWNNSTGACLDCRPYSDDLKCNGGSTFYVKQGSWLAPNAKYCRTSDCAVERLYSCPVEEACITETEESRSFSNLEELSKTEFCASVEYSAGVLCGGSIPPVCEEGYLLGWGNDYCTECPGKVLMTMQLCAVLMLFALVMYLLYWFFTKFTQEADKATPEEEMDMLEQTSGSYGAAQVAGTVSLMAGYAQVMAQMGSMYSTAFNPELFKILCNTLGVVVNINFSMLFNLKCAEHYLGVKGFMASYLFTLMQSILLPWFIILCFTLMYHLIMRRRRAQLALYQDVLKDEERNRQVDIYQRDMQARCITISLFLLMQVHPGVSTTIFQHFQCKAYYYDSEDFETIQYWLQQDTSIQCFKTLWVICAVVSSFMILVFVFGFPLSLYLYMTYLRCYAKMVIGHKDAEVVKKMFETSEWHLCSPEERSYFDATGSISKFDPTLLTKEDRRKKDKKRMSILGMQWVTPSLKGSSVSARASLVAETIDAPKAEAEEQGHGGGGSQEATDAVAPLSYEEELTALVSAKMESVDSDTEKLRASRSSWAGSVSDQEQRPLEVYMMVGSFCDVSESEQALVGNVEREARNAYHEMLCYRLYSQDYMIRQADILMSCADMCLQVAMLEKLDVGDEGKQTIVPFTALDDNNKVLGQLVNPFEDEFYFWQCYEITRRLLQTGVVVVVETAFGTVWAITFALAVSFVALVLHVCYKPYISDRLDRLQGAILINQLAVQFVIMFLLADGEEDGDKPSVTAQVLGILLLLLQILIVYLAVSLVLPFFRPIASSVIDKVNERFSNFAGQYIHRRLRRYGTCEVESGQKHPPRFRTGSPGHGKTTSDSMDNSMMVLNPVAASEHWLDSTESSNYCMQDPEVNLTDDAVDGQKGAVAAEIGARSKAHGDNDVLLQEEDEHQESPAVIKTFNLDGAVAAEIGARRKAHGNDDVLLQEEDAHQESPAVVETWNLDGAVAAKIGSRSKAHGDNGMLLQEEDAHQESPAVVDTWNLNGAQAVESHGMRSNSSTLLHPALSNDAGHSCHVATSKGHNIIPFVSVVPLEQAKSSHQKGNKKNTAPTEATDEPNSREMEGVVIDYTAESLHHDIGWDVEEAFLSSIITKLGHEGGFSKGQV</sequence>
<name>A0AAE0GZA2_9CHLO</name>
<dbReference type="InterPro" id="IPR039448">
    <property type="entry name" value="Beta_helix"/>
</dbReference>
<feature type="transmembrane region" description="Helical" evidence="2">
    <location>
        <begin position="1061"/>
        <end position="1080"/>
    </location>
</feature>
<dbReference type="Proteomes" id="UP001190700">
    <property type="component" value="Unassembled WGS sequence"/>
</dbReference>
<proteinExistence type="predicted"/>
<dbReference type="PANTHER" id="PTHR11319">
    <property type="entry name" value="G PROTEIN-COUPLED RECEPTOR-RELATED"/>
    <property type="match status" value="1"/>
</dbReference>
<feature type="transmembrane region" description="Helical" evidence="2">
    <location>
        <begin position="1092"/>
        <end position="1112"/>
    </location>
</feature>
<feature type="transmembrane region" description="Helical" evidence="2">
    <location>
        <begin position="504"/>
        <end position="528"/>
    </location>
</feature>
<dbReference type="Pfam" id="PF13229">
    <property type="entry name" value="Beta_helix"/>
    <property type="match status" value="1"/>
</dbReference>
<feature type="transmembrane region" description="Helical" evidence="2">
    <location>
        <begin position="740"/>
        <end position="767"/>
    </location>
</feature>
<dbReference type="SUPFAM" id="SSF51126">
    <property type="entry name" value="Pectin lyase-like"/>
    <property type="match status" value="1"/>
</dbReference>
<accession>A0AAE0GZA2</accession>
<keyword evidence="2" id="KW-0472">Membrane</keyword>
<keyword evidence="5" id="KW-1185">Reference proteome</keyword>
<evidence type="ECO:0000256" key="1">
    <source>
        <dbReference type="SAM" id="MobiDB-lite"/>
    </source>
</evidence>
<comment type="caution">
    <text evidence="4">The sequence shown here is derived from an EMBL/GenBank/DDBJ whole genome shotgun (WGS) entry which is preliminary data.</text>
</comment>
<evidence type="ECO:0000313" key="5">
    <source>
        <dbReference type="Proteomes" id="UP001190700"/>
    </source>
</evidence>
<feature type="transmembrane region" description="Helical" evidence="2">
    <location>
        <begin position="588"/>
        <end position="610"/>
    </location>
</feature>
<gene>
    <name evidence="4" type="ORF">CYMTET_5510</name>
</gene>
<feature type="transmembrane region" description="Helical" evidence="2">
    <location>
        <begin position="1124"/>
        <end position="1151"/>
    </location>
</feature>
<evidence type="ECO:0000256" key="2">
    <source>
        <dbReference type="SAM" id="Phobius"/>
    </source>
</evidence>
<dbReference type="EMBL" id="LGRX02001065">
    <property type="protein sequence ID" value="KAK3286962.1"/>
    <property type="molecule type" value="Genomic_DNA"/>
</dbReference>
<feature type="region of interest" description="Disordered" evidence="1">
    <location>
        <begin position="1187"/>
        <end position="1211"/>
    </location>
</feature>
<organism evidence="4 5">
    <name type="scientific">Cymbomonas tetramitiformis</name>
    <dbReference type="NCBI Taxonomy" id="36881"/>
    <lineage>
        <taxon>Eukaryota</taxon>
        <taxon>Viridiplantae</taxon>
        <taxon>Chlorophyta</taxon>
        <taxon>Pyramimonadophyceae</taxon>
        <taxon>Pyramimonadales</taxon>
        <taxon>Pyramimonadaceae</taxon>
        <taxon>Cymbomonas</taxon>
    </lineage>
</organism>
<feature type="domain" description="Right handed beta helix" evidence="3">
    <location>
        <begin position="16"/>
        <end position="152"/>
    </location>
</feature>
<keyword evidence="2" id="KW-1133">Transmembrane helix</keyword>
<reference evidence="4 5" key="1">
    <citation type="journal article" date="2015" name="Genome Biol. Evol.">
        <title>Comparative Genomics of a Bacterivorous Green Alga Reveals Evolutionary Causalities and Consequences of Phago-Mixotrophic Mode of Nutrition.</title>
        <authorList>
            <person name="Burns J.A."/>
            <person name="Paasch A."/>
            <person name="Narechania A."/>
            <person name="Kim E."/>
        </authorList>
    </citation>
    <scope>NUCLEOTIDE SEQUENCE [LARGE SCALE GENOMIC DNA]</scope>
    <source>
        <strain evidence="4 5">PLY_AMNH</strain>
    </source>
</reference>
<evidence type="ECO:0000259" key="3">
    <source>
        <dbReference type="Pfam" id="PF13229"/>
    </source>
</evidence>
<evidence type="ECO:0000313" key="4">
    <source>
        <dbReference type="EMBL" id="KAK3286962.1"/>
    </source>
</evidence>
<dbReference type="InterPro" id="IPR011050">
    <property type="entry name" value="Pectin_lyase_fold/virulence"/>
</dbReference>
<feature type="transmembrane region" description="Helical" evidence="2">
    <location>
        <begin position="630"/>
        <end position="651"/>
    </location>
</feature>
<dbReference type="PANTHER" id="PTHR11319:SF35">
    <property type="entry name" value="OUTER MEMBRANE PROTEIN PMPC-RELATED"/>
    <property type="match status" value="1"/>
</dbReference>
<feature type="region of interest" description="Disordered" evidence="1">
    <location>
        <begin position="1426"/>
        <end position="1451"/>
    </location>
</feature>
<keyword evidence="2" id="KW-0812">Transmembrane</keyword>